<dbReference type="Pfam" id="PF12796">
    <property type="entry name" value="Ank_2"/>
    <property type="match status" value="2"/>
</dbReference>
<reference evidence="5 6" key="1">
    <citation type="submission" date="2022-05" db="EMBL/GenBank/DDBJ databases">
        <authorList>
            <consortium name="Genoscope - CEA"/>
            <person name="William W."/>
        </authorList>
    </citation>
    <scope>NUCLEOTIDE SEQUENCE [LARGE SCALE GENOMIC DNA]</scope>
</reference>
<dbReference type="InterPro" id="IPR002110">
    <property type="entry name" value="Ankyrin_rpt"/>
</dbReference>
<evidence type="ECO:0000256" key="4">
    <source>
        <dbReference type="SAM" id="MobiDB-lite"/>
    </source>
</evidence>
<feature type="non-terminal residue" evidence="5">
    <location>
        <position position="1"/>
    </location>
</feature>
<evidence type="ECO:0000313" key="5">
    <source>
        <dbReference type="EMBL" id="CAH3158546.1"/>
    </source>
</evidence>
<feature type="compositionally biased region" description="Low complexity" evidence="4">
    <location>
        <begin position="99"/>
        <end position="111"/>
    </location>
</feature>
<feature type="compositionally biased region" description="Basic residues" evidence="4">
    <location>
        <begin position="1"/>
        <end position="13"/>
    </location>
</feature>
<dbReference type="SMART" id="SM00248">
    <property type="entry name" value="ANK"/>
    <property type="match status" value="6"/>
</dbReference>
<keyword evidence="2 3" id="KW-0040">ANK repeat</keyword>
<feature type="repeat" description="ANK" evidence="3">
    <location>
        <begin position="322"/>
        <end position="354"/>
    </location>
</feature>
<gene>
    <name evidence="5" type="ORF">PLOB_00003230</name>
</gene>
<dbReference type="PRINTS" id="PR01415">
    <property type="entry name" value="ANKYRIN"/>
</dbReference>
<feature type="compositionally biased region" description="Basic and acidic residues" evidence="4">
    <location>
        <begin position="48"/>
        <end position="72"/>
    </location>
</feature>
<dbReference type="SUPFAM" id="SSF48403">
    <property type="entry name" value="Ankyrin repeat"/>
    <property type="match status" value="1"/>
</dbReference>
<evidence type="ECO:0008006" key="7">
    <source>
        <dbReference type="Google" id="ProtNLM"/>
    </source>
</evidence>
<evidence type="ECO:0000256" key="1">
    <source>
        <dbReference type="ARBA" id="ARBA00022737"/>
    </source>
</evidence>
<feature type="compositionally biased region" description="Polar residues" evidence="4">
    <location>
        <begin position="28"/>
        <end position="46"/>
    </location>
</feature>
<dbReference type="PANTHER" id="PTHR46680">
    <property type="entry name" value="NF-KAPPA-B INHIBITOR ALPHA"/>
    <property type="match status" value="1"/>
</dbReference>
<evidence type="ECO:0000256" key="2">
    <source>
        <dbReference type="ARBA" id="ARBA00023043"/>
    </source>
</evidence>
<dbReference type="Pfam" id="PF00023">
    <property type="entry name" value="Ank"/>
    <property type="match status" value="1"/>
</dbReference>
<feature type="repeat" description="ANK" evidence="3">
    <location>
        <begin position="183"/>
        <end position="215"/>
    </location>
</feature>
<dbReference type="PANTHER" id="PTHR46680:SF2">
    <property type="entry name" value="NF-KAPPA-B INHIBITOR ZETA"/>
    <property type="match status" value="1"/>
</dbReference>
<comment type="caution">
    <text evidence="5">The sequence shown here is derived from an EMBL/GenBank/DDBJ whole genome shotgun (WGS) entry which is preliminary data.</text>
</comment>
<keyword evidence="6" id="KW-1185">Reference proteome</keyword>
<proteinExistence type="predicted"/>
<dbReference type="InterPro" id="IPR036770">
    <property type="entry name" value="Ankyrin_rpt-contain_sf"/>
</dbReference>
<organism evidence="5 6">
    <name type="scientific">Porites lobata</name>
    <dbReference type="NCBI Taxonomy" id="104759"/>
    <lineage>
        <taxon>Eukaryota</taxon>
        <taxon>Metazoa</taxon>
        <taxon>Cnidaria</taxon>
        <taxon>Anthozoa</taxon>
        <taxon>Hexacorallia</taxon>
        <taxon>Scleractinia</taxon>
        <taxon>Fungiina</taxon>
        <taxon>Poritidae</taxon>
        <taxon>Porites</taxon>
    </lineage>
</organism>
<dbReference type="EMBL" id="CALNXK010000111">
    <property type="protein sequence ID" value="CAH3158546.1"/>
    <property type="molecule type" value="Genomic_DNA"/>
</dbReference>
<dbReference type="PROSITE" id="PS50088">
    <property type="entry name" value="ANK_REPEAT"/>
    <property type="match status" value="4"/>
</dbReference>
<keyword evidence="1" id="KW-0677">Repeat</keyword>
<feature type="region of interest" description="Disordered" evidence="4">
    <location>
        <begin position="1"/>
        <end position="126"/>
    </location>
</feature>
<dbReference type="InterPro" id="IPR051070">
    <property type="entry name" value="NF-kappa-B_inhibitor"/>
</dbReference>
<feature type="non-terminal residue" evidence="5">
    <location>
        <position position="368"/>
    </location>
</feature>
<feature type="repeat" description="ANK" evidence="3">
    <location>
        <begin position="289"/>
        <end position="321"/>
    </location>
</feature>
<sequence length="368" mass="40549">DGNRKRRKGHSRTAKGASLEEIEEDSKSSPTLSTNKLPPANSCVTEETTEKPDHWRIRQSELQELSKHRPNEIESGSSHKKIAIEHEESDVQDIQRTTSLASSSSGYISAESLERQPQASAAEGQVGDCVRTVAETTPMPDLFGQDEDGDTFLHIAVVQGDQPLTEFFIQKMKSRGVDIYNKLRQTPLHLAVITHQLYIVRKLIEGGADVNLMDRHGQTPLHLACQEDDLNCVYAIRDASQIGRVKLRLDLKNSQGLTVLHVAILRGSKKLIGTILDMGADINQQDSNSGRTSLHHAVEAGKYPVVEYLITRGADVNKVTFAGNTPLHTASGREMDDMAKLLMTHGANVNIANREGDIPKVVRTSEQV</sequence>
<dbReference type="Gene3D" id="1.25.40.20">
    <property type="entry name" value="Ankyrin repeat-containing domain"/>
    <property type="match status" value="1"/>
</dbReference>
<evidence type="ECO:0000313" key="6">
    <source>
        <dbReference type="Proteomes" id="UP001159405"/>
    </source>
</evidence>
<dbReference type="Proteomes" id="UP001159405">
    <property type="component" value="Unassembled WGS sequence"/>
</dbReference>
<evidence type="ECO:0000256" key="3">
    <source>
        <dbReference type="PROSITE-ProRule" id="PRU00023"/>
    </source>
</evidence>
<dbReference type="PROSITE" id="PS50297">
    <property type="entry name" value="ANK_REP_REGION"/>
    <property type="match status" value="4"/>
</dbReference>
<name>A0ABN8QBI3_9CNID</name>
<protein>
    <recommendedName>
        <fullName evidence="7">B-cell lymphoma 3 protein</fullName>
    </recommendedName>
</protein>
<accession>A0ABN8QBI3</accession>
<feature type="repeat" description="ANK" evidence="3">
    <location>
        <begin position="255"/>
        <end position="287"/>
    </location>
</feature>